<sequence length="148" mass="16816">MLKHVHEQIMKNNFPRSEQYAAEFYSVKDRNTYYVGFSDVNNNIYYSGVNPFAPVLDGKYRVDAGSGWMGKSKYGLPERSSLGQVWDWLTGVSIGEPGDPAIYGRYYENMRVLNAQFSSNSPVIADDNQSIRRHSDAPPPYSSLFPEE</sequence>
<feature type="region of interest" description="Disordered" evidence="1">
    <location>
        <begin position="126"/>
        <end position="148"/>
    </location>
</feature>
<organism evidence="2 3">
    <name type="scientific">Pseudomonas kermanshahensis</name>
    <dbReference type="NCBI Taxonomy" id="2745482"/>
    <lineage>
        <taxon>Bacteria</taxon>
        <taxon>Pseudomonadati</taxon>
        <taxon>Pseudomonadota</taxon>
        <taxon>Gammaproteobacteria</taxon>
        <taxon>Pseudomonadales</taxon>
        <taxon>Pseudomonadaceae</taxon>
        <taxon>Pseudomonas</taxon>
    </lineage>
</organism>
<evidence type="ECO:0000256" key="1">
    <source>
        <dbReference type="SAM" id="MobiDB-lite"/>
    </source>
</evidence>
<proteinExistence type="predicted"/>
<accession>A0ABU8RD86</accession>
<keyword evidence="3" id="KW-1185">Reference proteome</keyword>
<reference evidence="2 3" key="1">
    <citation type="submission" date="2024-02" db="EMBL/GenBank/DDBJ databases">
        <title>Identification of pathogenicity and growth-promoting functions of Pseudomonas putida variants.</title>
        <authorList>
            <person name="Sun J."/>
        </authorList>
    </citation>
    <scope>NUCLEOTIDE SEQUENCE [LARGE SCALE GENOMIC DNA]</scope>
    <source>
        <strain evidence="2 3">A04</strain>
    </source>
</reference>
<dbReference type="EMBL" id="JBBHLD010000033">
    <property type="protein sequence ID" value="MEJ5907802.1"/>
    <property type="molecule type" value="Genomic_DNA"/>
</dbReference>
<gene>
    <name evidence="2" type="ORF">V7V80_24260</name>
</gene>
<protein>
    <submittedName>
        <fullName evidence="2">Uncharacterized protein</fullName>
    </submittedName>
</protein>
<evidence type="ECO:0000313" key="3">
    <source>
        <dbReference type="Proteomes" id="UP001377692"/>
    </source>
</evidence>
<evidence type="ECO:0000313" key="2">
    <source>
        <dbReference type="EMBL" id="MEJ5907802.1"/>
    </source>
</evidence>
<name>A0ABU8RD86_9PSED</name>
<dbReference type="Proteomes" id="UP001377692">
    <property type="component" value="Unassembled WGS sequence"/>
</dbReference>
<comment type="caution">
    <text evidence="2">The sequence shown here is derived from an EMBL/GenBank/DDBJ whole genome shotgun (WGS) entry which is preliminary data.</text>
</comment>
<dbReference type="RefSeq" id="WP_339551049.1">
    <property type="nucleotide sequence ID" value="NZ_JBBHLD010000033.1"/>
</dbReference>